<feature type="signal peptide" evidence="1">
    <location>
        <begin position="1"/>
        <end position="20"/>
    </location>
</feature>
<comment type="caution">
    <text evidence="2">The sequence shown here is derived from an EMBL/GenBank/DDBJ whole genome shotgun (WGS) entry which is preliminary data.</text>
</comment>
<dbReference type="Proteomes" id="UP000235460">
    <property type="component" value="Unassembled WGS sequence"/>
</dbReference>
<feature type="chain" id="PRO_5014911952" evidence="1">
    <location>
        <begin position="21"/>
        <end position="148"/>
    </location>
</feature>
<evidence type="ECO:0000256" key="1">
    <source>
        <dbReference type="SAM" id="SignalP"/>
    </source>
</evidence>
<protein>
    <submittedName>
        <fullName evidence="2">Uncharacterized protein</fullName>
    </submittedName>
</protein>
<reference evidence="2 3" key="1">
    <citation type="submission" date="2018-01" db="EMBL/GenBank/DDBJ databases">
        <title>Metagenomic assembled genomes from two thermal pools in the Uzon Caldera, Kamchatka, Russia.</title>
        <authorList>
            <person name="Wilkins L."/>
            <person name="Ettinger C."/>
        </authorList>
    </citation>
    <scope>NUCLEOTIDE SEQUENCE [LARGE SCALE GENOMIC DNA]</scope>
    <source>
        <strain evidence="2">ZAV-08</strain>
    </source>
</reference>
<name>A0A2N7PM34_9BACT</name>
<dbReference type="AlphaFoldDB" id="A0A2N7PM34"/>
<proteinExistence type="predicted"/>
<gene>
    <name evidence="2" type="ORF">C0190_06775</name>
</gene>
<accession>A0A2N7PM34</accession>
<dbReference type="EMBL" id="PNIK01000097">
    <property type="protein sequence ID" value="PMP65407.1"/>
    <property type="molecule type" value="Genomic_DNA"/>
</dbReference>
<organism evidence="2 3">
    <name type="scientific">Thermodesulfobacterium geofontis</name>
    <dbReference type="NCBI Taxonomy" id="1295609"/>
    <lineage>
        <taxon>Bacteria</taxon>
        <taxon>Pseudomonadati</taxon>
        <taxon>Thermodesulfobacteriota</taxon>
        <taxon>Thermodesulfobacteria</taxon>
        <taxon>Thermodesulfobacteriales</taxon>
        <taxon>Thermodesulfobacteriaceae</taxon>
        <taxon>Thermodesulfobacterium</taxon>
    </lineage>
</organism>
<evidence type="ECO:0000313" key="3">
    <source>
        <dbReference type="Proteomes" id="UP000235460"/>
    </source>
</evidence>
<evidence type="ECO:0000313" key="2">
    <source>
        <dbReference type="EMBL" id="PMP65407.1"/>
    </source>
</evidence>
<sequence length="148" mass="17119">MKKFFVILFINLFVFSLVFAQEKPKVEVVTPQVEEVKSPEKKDLTYFPVPFIPVLKDLDYQPEKSALLRLGDILTGMLVFRGNYNPSSLVEFYKVQMVNQGWEEIGAFSSKTTFIAYKRPEGTAFISVSQGWYYTELRIVVMLSQIKK</sequence>
<keyword evidence="1" id="KW-0732">Signal</keyword>